<dbReference type="SMART" id="SM00451">
    <property type="entry name" value="ZnF_U1"/>
    <property type="match status" value="5"/>
</dbReference>
<name>A0AAV4GLC5_9GAST</name>
<dbReference type="InterPro" id="IPR003604">
    <property type="entry name" value="Matrin/U1-like-C_Znf_C2H2"/>
</dbReference>
<dbReference type="GO" id="GO:0005634">
    <property type="term" value="C:nucleus"/>
    <property type="evidence" value="ECO:0007669"/>
    <property type="project" value="UniProtKB-SubCell"/>
</dbReference>
<feature type="domain" description="C2H2-type" evidence="13">
    <location>
        <begin position="377"/>
        <end position="399"/>
    </location>
</feature>
<evidence type="ECO:0000313" key="15">
    <source>
        <dbReference type="Proteomes" id="UP000762676"/>
    </source>
</evidence>
<feature type="domain" description="C2H2-type" evidence="13">
    <location>
        <begin position="259"/>
        <end position="286"/>
    </location>
</feature>
<evidence type="ECO:0000256" key="4">
    <source>
        <dbReference type="ARBA" id="ARBA00022737"/>
    </source>
</evidence>
<feature type="domain" description="C2H2-type" evidence="13">
    <location>
        <begin position="588"/>
        <end position="611"/>
    </location>
</feature>
<feature type="domain" description="C2H2-type" evidence="13">
    <location>
        <begin position="403"/>
        <end position="430"/>
    </location>
</feature>
<dbReference type="InterPro" id="IPR036236">
    <property type="entry name" value="Znf_C2H2_sf"/>
</dbReference>
<dbReference type="AlphaFoldDB" id="A0AAV4GLC5"/>
<feature type="domain" description="C2H2-type" evidence="13">
    <location>
        <begin position="1002"/>
        <end position="1024"/>
    </location>
</feature>
<comment type="caution">
    <text evidence="14">The sequence shown here is derived from an EMBL/GenBank/DDBJ whole genome shotgun (WGS) entry which is preliminary data.</text>
</comment>
<feature type="domain" description="C2H2-type" evidence="13">
    <location>
        <begin position="935"/>
        <end position="962"/>
    </location>
</feature>
<dbReference type="InterPro" id="IPR050331">
    <property type="entry name" value="Zinc_finger"/>
</dbReference>
<dbReference type="SMART" id="SM00355">
    <property type="entry name" value="ZnF_C2H2"/>
    <property type="match status" value="19"/>
</dbReference>
<comment type="similarity">
    <text evidence="2">Belongs to the krueppel C2H2-type zinc-finger protein family.</text>
</comment>
<feature type="region of interest" description="Disordered" evidence="12">
    <location>
        <begin position="171"/>
        <end position="237"/>
    </location>
</feature>
<keyword evidence="7" id="KW-0805">Transcription regulation</keyword>
<feature type="region of interest" description="Disordered" evidence="12">
    <location>
        <begin position="661"/>
        <end position="681"/>
    </location>
</feature>
<gene>
    <name evidence="14" type="ORF">ElyMa_000724200</name>
</gene>
<dbReference type="PANTHER" id="PTHR16515">
    <property type="entry name" value="PR DOMAIN ZINC FINGER PROTEIN"/>
    <property type="match status" value="1"/>
</dbReference>
<comment type="subcellular location">
    <subcellularLocation>
        <location evidence="1">Nucleus</location>
    </subcellularLocation>
</comment>
<dbReference type="FunFam" id="3.30.160.60:FF:000770">
    <property type="entry name" value="zinc finger protein 16"/>
    <property type="match status" value="1"/>
</dbReference>
<evidence type="ECO:0000256" key="8">
    <source>
        <dbReference type="ARBA" id="ARBA00023125"/>
    </source>
</evidence>
<dbReference type="PROSITE" id="PS50157">
    <property type="entry name" value="ZINC_FINGER_C2H2_2"/>
    <property type="match status" value="17"/>
</dbReference>
<feature type="compositionally biased region" description="Polar residues" evidence="12">
    <location>
        <begin position="182"/>
        <end position="196"/>
    </location>
</feature>
<keyword evidence="15" id="KW-1185">Reference proteome</keyword>
<reference evidence="14 15" key="1">
    <citation type="journal article" date="2021" name="Elife">
        <title>Chloroplast acquisition without the gene transfer in kleptoplastic sea slugs, Plakobranchus ocellatus.</title>
        <authorList>
            <person name="Maeda T."/>
            <person name="Takahashi S."/>
            <person name="Yoshida T."/>
            <person name="Shimamura S."/>
            <person name="Takaki Y."/>
            <person name="Nagai Y."/>
            <person name="Toyoda A."/>
            <person name="Suzuki Y."/>
            <person name="Arimoto A."/>
            <person name="Ishii H."/>
            <person name="Satoh N."/>
            <person name="Nishiyama T."/>
            <person name="Hasebe M."/>
            <person name="Maruyama T."/>
            <person name="Minagawa J."/>
            <person name="Obokata J."/>
            <person name="Shigenobu S."/>
        </authorList>
    </citation>
    <scope>NUCLEOTIDE SEQUENCE [LARGE SCALE GENOMIC DNA]</scope>
</reference>
<evidence type="ECO:0000256" key="11">
    <source>
        <dbReference type="PROSITE-ProRule" id="PRU00042"/>
    </source>
</evidence>
<feature type="compositionally biased region" description="Basic residues" evidence="12">
    <location>
        <begin position="218"/>
        <end position="228"/>
    </location>
</feature>
<dbReference type="InterPro" id="IPR013087">
    <property type="entry name" value="Znf_C2H2_type"/>
</dbReference>
<dbReference type="Pfam" id="PF00096">
    <property type="entry name" value="zf-C2H2"/>
    <property type="match status" value="5"/>
</dbReference>
<sequence>MSDSLNMLDMDCTQEEESHWQSEYMESNECLNEKHSPVHSQDSRQPLKILESYVACEDITQFQNHNLDVQEQNSRAGIVRGKRRSRKEAIPQQKPKSSRRQRKSTSVVDSHVNEVKSAEEVETETPLPQHSVDNSLGETLATSLQLIATNSSSPPHPSYLLQQSYKADSVNYTTDPEDTENISDYNKVSQPSQPSTPVADREPLITLSPNTVKPTTEKKKRGRKPKKKIPPEEELEDKYLSDSEMMQPVLHNDGSVTLFQCEVCHKLFNKRQTLRQHFITHTDRFACQFCDARCKSKGDLRTHIQTHTKEKPYHCDVCNTNYTRESILKKHLKTQIHLKAVYERDELVEMQKLRKKGGTKAIDKFIPSKTKVKLDGFLCEQCSKVLLTKSEYKRHIKSHLMTHVCHICQKGCKTALLLKVHLRSHQNENKLYCKTCNRKFATLQFLKDHLKTHKLMAPTKKPDQSLIKAVITKHNKDIKMMKMSETKENTQPNGKSRKTGSRKATFECNMCHRMFTSEKRLSNHLQTHKGVFPCSVCSKTFLTPSKLSNHMLEHEQLSVKCEICHAPFTSQDQLTRHVESQHCEGSELVCKICYKSFESAAEVHKHMNEHAPTMLFSGDCLDESSIPVIHRGKRLMNSYYKLTDSEESSDDEKKPVTITKIENGHAHHKQNRTTEEKEGHLTTSEFIDIMNTAVEMGDIRVNHNEESDLDDEAFCNILEALDSQVISSGESDADEDTEGEGEHSATRKPILYCHGDIVRKHGDEYEQYCYTNASKGIYQCTLCSLNFDREKYLSNHIKSHVCEYCNKFFTNTVKLTVHKSSHVKRLLNEIENETKKIHQTQHKSQKWMNDSSDSDVEYEARFLNDLEDILDSNSAKFARSENFLKTLSHDEIVKANKQIFEEHSFVDAENNVFACTICKRKYARPTTLTRHFKTHVCQYCNTFFADKTDLLEHKYRHRKRAALMKAEITGEGSKLPPSPVVSKENRALFKRFSYVDTERNINRCTLCSKNFVRRTVLTRHLKTHVCPHCDKFFEDKYDLVKHATFHKVEKQYTDEDGDDEGEDFLEYDEDAKPFPHPSPQEPILREKSLNIPSSYSSTLPPYNSSFHVQPSCNGGNEPIAYIQLPRNGNVGSDSQVFPNQSNGTPFQIIPQPVSVYKENGSDSFLVSSTACQSSSQDKIITITQPQMVQDDVIGRERLFECGECGKRFFKNGHLKSHMAIHTGSKPFVCGVCGKAFSRGTTLRKHEKTHLKRCKICDTTFASKYELDLHLEMHRTYAFYK</sequence>
<feature type="domain" description="C2H2-type" evidence="13">
    <location>
        <begin position="532"/>
        <end position="554"/>
    </location>
</feature>
<evidence type="ECO:0000256" key="6">
    <source>
        <dbReference type="ARBA" id="ARBA00022833"/>
    </source>
</evidence>
<feature type="domain" description="C2H2-type" evidence="13">
    <location>
        <begin position="1227"/>
        <end position="1249"/>
    </location>
</feature>
<keyword evidence="3" id="KW-0479">Metal-binding</keyword>
<keyword evidence="4" id="KW-0677">Repeat</keyword>
<evidence type="ECO:0000256" key="9">
    <source>
        <dbReference type="ARBA" id="ARBA00023163"/>
    </source>
</evidence>
<feature type="domain" description="C2H2-type" evidence="13">
    <location>
        <begin position="431"/>
        <end position="458"/>
    </location>
</feature>
<keyword evidence="10" id="KW-0539">Nucleus</keyword>
<feature type="domain" description="C2H2-type" evidence="13">
    <location>
        <begin position="559"/>
        <end position="587"/>
    </location>
</feature>
<evidence type="ECO:0000256" key="5">
    <source>
        <dbReference type="ARBA" id="ARBA00022771"/>
    </source>
</evidence>
<feature type="domain" description="C2H2-type" evidence="13">
    <location>
        <begin position="313"/>
        <end position="337"/>
    </location>
</feature>
<evidence type="ECO:0000256" key="10">
    <source>
        <dbReference type="ARBA" id="ARBA00023242"/>
    </source>
</evidence>
<dbReference type="Proteomes" id="UP000762676">
    <property type="component" value="Unassembled WGS sequence"/>
</dbReference>
<feature type="domain" description="C2H2-type" evidence="13">
    <location>
        <begin position="778"/>
        <end position="805"/>
    </location>
</feature>
<dbReference type="Gene3D" id="3.30.160.60">
    <property type="entry name" value="Classic Zinc Finger"/>
    <property type="match status" value="8"/>
</dbReference>
<evidence type="ECO:0000256" key="2">
    <source>
        <dbReference type="ARBA" id="ARBA00006991"/>
    </source>
</evidence>
<protein>
    <submittedName>
        <fullName evidence="14">Zinc finger protein Xfin</fullName>
    </submittedName>
</protein>
<dbReference type="Pfam" id="PF12874">
    <property type="entry name" value="zf-met"/>
    <property type="match status" value="3"/>
</dbReference>
<dbReference type="SUPFAM" id="SSF57667">
    <property type="entry name" value="beta-beta-alpha zinc fingers"/>
    <property type="match status" value="7"/>
</dbReference>
<proteinExistence type="inferred from homology"/>
<keyword evidence="5 11" id="KW-0863">Zinc-finger</keyword>
<dbReference type="PANTHER" id="PTHR16515:SF55">
    <property type="entry name" value="C2H2-TYPE DOMAIN-CONTAINING PROTEIN"/>
    <property type="match status" value="1"/>
</dbReference>
<evidence type="ECO:0000313" key="14">
    <source>
        <dbReference type="EMBL" id="GFR86577.1"/>
    </source>
</evidence>
<evidence type="ECO:0000256" key="7">
    <source>
        <dbReference type="ARBA" id="ARBA00023015"/>
    </source>
</evidence>
<dbReference type="Pfam" id="PF13894">
    <property type="entry name" value="zf-C2H2_4"/>
    <property type="match status" value="2"/>
</dbReference>
<dbReference type="Pfam" id="PF13912">
    <property type="entry name" value="zf-C2H2_6"/>
    <property type="match status" value="2"/>
</dbReference>
<evidence type="ECO:0000256" key="3">
    <source>
        <dbReference type="ARBA" id="ARBA00022723"/>
    </source>
</evidence>
<dbReference type="PROSITE" id="PS00028">
    <property type="entry name" value="ZINC_FINGER_C2H2_1"/>
    <property type="match status" value="18"/>
</dbReference>
<dbReference type="GO" id="GO:0010468">
    <property type="term" value="P:regulation of gene expression"/>
    <property type="evidence" value="ECO:0007669"/>
    <property type="project" value="TreeGrafter"/>
</dbReference>
<keyword evidence="9" id="KW-0804">Transcription</keyword>
<dbReference type="GO" id="GO:0003677">
    <property type="term" value="F:DNA binding"/>
    <property type="evidence" value="ECO:0007669"/>
    <property type="project" value="UniProtKB-KW"/>
</dbReference>
<feature type="domain" description="C2H2-type" evidence="13">
    <location>
        <begin position="913"/>
        <end position="935"/>
    </location>
</feature>
<feature type="region of interest" description="Disordered" evidence="12">
    <location>
        <begin position="73"/>
        <end position="134"/>
    </location>
</feature>
<keyword evidence="8" id="KW-0238">DNA-binding</keyword>
<feature type="domain" description="C2H2-type" evidence="13">
    <location>
        <begin position="1199"/>
        <end position="1226"/>
    </location>
</feature>
<feature type="region of interest" description="Disordered" evidence="12">
    <location>
        <begin position="1"/>
        <end position="44"/>
    </location>
</feature>
<feature type="domain" description="C2H2-type" evidence="13">
    <location>
        <begin position="285"/>
        <end position="312"/>
    </location>
</feature>
<evidence type="ECO:0000259" key="13">
    <source>
        <dbReference type="PROSITE" id="PS50157"/>
    </source>
</evidence>
<evidence type="ECO:0000256" key="12">
    <source>
        <dbReference type="SAM" id="MobiDB-lite"/>
    </source>
</evidence>
<feature type="domain" description="C2H2-type" evidence="13">
    <location>
        <begin position="506"/>
        <end position="533"/>
    </location>
</feature>
<dbReference type="GO" id="GO:0008270">
    <property type="term" value="F:zinc ion binding"/>
    <property type="evidence" value="ECO:0007669"/>
    <property type="project" value="UniProtKB-KW"/>
</dbReference>
<organism evidence="14 15">
    <name type="scientific">Elysia marginata</name>
    <dbReference type="NCBI Taxonomy" id="1093978"/>
    <lineage>
        <taxon>Eukaryota</taxon>
        <taxon>Metazoa</taxon>
        <taxon>Spiralia</taxon>
        <taxon>Lophotrochozoa</taxon>
        <taxon>Mollusca</taxon>
        <taxon>Gastropoda</taxon>
        <taxon>Heterobranchia</taxon>
        <taxon>Euthyneura</taxon>
        <taxon>Panpulmonata</taxon>
        <taxon>Sacoglossa</taxon>
        <taxon>Placobranchoidea</taxon>
        <taxon>Plakobranchidae</taxon>
        <taxon>Elysia</taxon>
    </lineage>
</organism>
<accession>A0AAV4GLC5</accession>
<dbReference type="FunFam" id="3.30.160.60:FF:000624">
    <property type="entry name" value="zinc finger protein 697"/>
    <property type="match status" value="1"/>
</dbReference>
<dbReference type="EMBL" id="BMAT01001481">
    <property type="protein sequence ID" value="GFR86577.1"/>
    <property type="molecule type" value="Genomic_DNA"/>
</dbReference>
<keyword evidence="6" id="KW-0862">Zinc</keyword>
<feature type="domain" description="C2H2-type" evidence="13">
    <location>
        <begin position="1024"/>
        <end position="1051"/>
    </location>
</feature>
<evidence type="ECO:0000256" key="1">
    <source>
        <dbReference type="ARBA" id="ARBA00004123"/>
    </source>
</evidence>